<gene>
    <name evidence="1" type="ORF">HXM90_01850</name>
</gene>
<dbReference type="Proteomes" id="UP000775770">
    <property type="component" value="Unassembled WGS sequence"/>
</dbReference>
<sequence length="121" mass="14246">MDEKAMNQEALKKEEEKVLCGANSYREQYFFNPRFSLLPKEVQESLQKITVTYTEEIGGVFLLQFGEEGRLELISIAEETDYLYDPIGAELKKKQIQKDYKELFSKLEEYYVGLQNLEKKE</sequence>
<protein>
    <submittedName>
        <fullName evidence="1">Uncharacterized protein</fullName>
    </submittedName>
</protein>
<comment type="caution">
    <text evidence="1">The sequence shown here is derived from an EMBL/GenBank/DDBJ whole genome shotgun (WGS) entry which is preliminary data.</text>
</comment>
<organism evidence="1 2">
    <name type="scientific">Oribacterium sinus</name>
    <dbReference type="NCBI Taxonomy" id="237576"/>
    <lineage>
        <taxon>Bacteria</taxon>
        <taxon>Bacillati</taxon>
        <taxon>Bacillota</taxon>
        <taxon>Clostridia</taxon>
        <taxon>Lachnospirales</taxon>
        <taxon>Lachnospiraceae</taxon>
        <taxon>Oribacterium</taxon>
    </lineage>
</organism>
<proteinExistence type="predicted"/>
<dbReference type="AlphaFoldDB" id="A0A930DJS0"/>
<evidence type="ECO:0000313" key="2">
    <source>
        <dbReference type="Proteomes" id="UP000775770"/>
    </source>
</evidence>
<evidence type="ECO:0000313" key="1">
    <source>
        <dbReference type="EMBL" id="MBF1272156.1"/>
    </source>
</evidence>
<dbReference type="EMBL" id="JABZRA010000014">
    <property type="protein sequence ID" value="MBF1272156.1"/>
    <property type="molecule type" value="Genomic_DNA"/>
</dbReference>
<dbReference type="Pfam" id="PF19642">
    <property type="entry name" value="DUF6145"/>
    <property type="match status" value="1"/>
</dbReference>
<dbReference type="InterPro" id="IPR046143">
    <property type="entry name" value="DUF6145"/>
</dbReference>
<reference evidence="1" key="1">
    <citation type="submission" date="2020-04" db="EMBL/GenBank/DDBJ databases">
        <title>Deep metagenomics examines the oral microbiome during advanced dental caries in children, revealing novel taxa and co-occurrences with host molecules.</title>
        <authorList>
            <person name="Baker J.L."/>
            <person name="Morton J.T."/>
            <person name="Dinis M."/>
            <person name="Alvarez R."/>
            <person name="Tran N.C."/>
            <person name="Knight R."/>
            <person name="Edlund A."/>
        </authorList>
    </citation>
    <scope>NUCLEOTIDE SEQUENCE</scope>
    <source>
        <strain evidence="1">JCVI_38_bin.19</strain>
    </source>
</reference>
<dbReference type="RefSeq" id="WP_304069918.1">
    <property type="nucleotide sequence ID" value="NZ_JABZRA010000014.1"/>
</dbReference>
<name>A0A930DJS0_9FIRM</name>
<accession>A0A930DJS0</accession>